<reference evidence="1" key="1">
    <citation type="submission" date="2018-05" db="EMBL/GenBank/DDBJ databases">
        <authorList>
            <person name="Lanie J.A."/>
            <person name="Ng W.-L."/>
            <person name="Kazmierczak K.M."/>
            <person name="Andrzejewski T.M."/>
            <person name="Davidsen T.M."/>
            <person name="Wayne K.J."/>
            <person name="Tettelin H."/>
            <person name="Glass J.I."/>
            <person name="Rusch D."/>
            <person name="Podicherti R."/>
            <person name="Tsui H.-C.T."/>
            <person name="Winkler M.E."/>
        </authorList>
    </citation>
    <scope>NUCLEOTIDE SEQUENCE</scope>
</reference>
<gene>
    <name evidence="1" type="ORF">METZ01_LOCUS224676</name>
</gene>
<dbReference type="EMBL" id="UINC01054294">
    <property type="protein sequence ID" value="SVB71822.1"/>
    <property type="molecule type" value="Genomic_DNA"/>
</dbReference>
<evidence type="ECO:0000313" key="1">
    <source>
        <dbReference type="EMBL" id="SVB71822.1"/>
    </source>
</evidence>
<name>A0A382GAE6_9ZZZZ</name>
<organism evidence="1">
    <name type="scientific">marine metagenome</name>
    <dbReference type="NCBI Taxonomy" id="408172"/>
    <lineage>
        <taxon>unclassified sequences</taxon>
        <taxon>metagenomes</taxon>
        <taxon>ecological metagenomes</taxon>
    </lineage>
</organism>
<accession>A0A382GAE6</accession>
<sequence length="26" mass="3005">VKKTSIVVTDADDDFISMIRQYIIFS</sequence>
<protein>
    <submittedName>
        <fullName evidence="1">Uncharacterized protein</fullName>
    </submittedName>
</protein>
<dbReference type="AlphaFoldDB" id="A0A382GAE6"/>
<proteinExistence type="predicted"/>
<feature type="non-terminal residue" evidence="1">
    <location>
        <position position="1"/>
    </location>
</feature>